<feature type="domain" description="Arrestin C-terminal-like" evidence="3">
    <location>
        <begin position="188"/>
        <end position="315"/>
    </location>
</feature>
<dbReference type="GO" id="GO:0007399">
    <property type="term" value="P:nervous system development"/>
    <property type="evidence" value="ECO:0007669"/>
    <property type="project" value="UniProtKB-ARBA"/>
</dbReference>
<dbReference type="EMBL" id="JASDAP010000013">
    <property type="protein sequence ID" value="KAK1892249.1"/>
    <property type="molecule type" value="Genomic_DNA"/>
</dbReference>
<accession>A0AAD9F836</accession>
<sequence length="731" mass="81526">MSNTVKSLTVNYNPASNEQNTFTSGDYVSGEVTLEVGKECKIDSLLIQFKGKARVLWSERIGQTTVIYYSKDKYFSIKHYFLWDKDSGDDNETLLTNQLGNPYSNVVAPGSHVYPFSFQIPPQDMPSSFDGEFGKIVYALKAKLSRSMRVPTKDSTKINFVAKADLTGDPGLMEPQHESKDKKMKFFNSGTVAMDVNLEKTGFFQGEGLKVMACIQNNSSREIKPKYCVYRKHSFFARGKRRVSTQDLYKEVGEPIPPSSKQNVTRVLSIPLDVEPSILNCSILKAEHRLRVYLDVKYASDPVIKFPIVILPAPKVPGVEAPPLAASGFGFEPFGNTYPPAWGMKLRIMFTVKSLTVNYNPANNEQNTFTSGDCVAGEVKLEVTKECTIDSLSIQFKGKAEVLWSERHGQTTVVYHSKDKYFSIKHFFVGEKKDNGGDNETLLTNHIGKTCKYFCLYAIDEDRSMSSKGSYFIPFQDMPSSFKGSCGKILYSLNAKLSRSVRAPTTDSTNINYVTNADLNRDPGLMEPQHESKDKKMKFFNSGTVAMDVNLEKTGFFQGEGLKVMACIQNNSSREIKPKYCVYRKHSFFARGKRRVSTKDLFREVGEPIPPSSNQNVLKVLPIPLDVEPSILNCSILKAEHRLRVYLDVKYASDPEIKFPIVFLPAPKVPGVEAPPLAASGFGFEPFGNAYPPAWGMVPPQPPSAPQLSDPPPAYGTSGTYPSLMDLGNKY</sequence>
<gene>
    <name evidence="4" type="ORF">KUDE01_007324</name>
</gene>
<dbReference type="Pfam" id="PF02752">
    <property type="entry name" value="Arrestin_C"/>
    <property type="match status" value="2"/>
</dbReference>
<dbReference type="SMART" id="SM01017">
    <property type="entry name" value="Arrestin_C"/>
    <property type="match status" value="2"/>
</dbReference>
<keyword evidence="5" id="KW-1185">Reference proteome</keyword>
<dbReference type="PANTHER" id="PTHR11188">
    <property type="entry name" value="ARRESTIN DOMAIN CONTAINING PROTEIN"/>
    <property type="match status" value="1"/>
</dbReference>
<feature type="domain" description="Arrestin C-terminal-like" evidence="3">
    <location>
        <begin position="541"/>
        <end position="668"/>
    </location>
</feature>
<evidence type="ECO:0000256" key="1">
    <source>
        <dbReference type="ARBA" id="ARBA00005298"/>
    </source>
</evidence>
<dbReference type="PANTHER" id="PTHR11188:SF135">
    <property type="entry name" value="ARRESTIN DOMAIN CONTAINING 3-LIKE-RELATED"/>
    <property type="match status" value="1"/>
</dbReference>
<dbReference type="GO" id="GO:0005737">
    <property type="term" value="C:cytoplasm"/>
    <property type="evidence" value="ECO:0007669"/>
    <property type="project" value="TreeGrafter"/>
</dbReference>
<dbReference type="Proteomes" id="UP001228049">
    <property type="component" value="Unassembled WGS sequence"/>
</dbReference>
<feature type="compositionally biased region" description="Pro residues" evidence="2">
    <location>
        <begin position="699"/>
        <end position="714"/>
    </location>
</feature>
<dbReference type="GO" id="GO:0015031">
    <property type="term" value="P:protein transport"/>
    <property type="evidence" value="ECO:0007669"/>
    <property type="project" value="TreeGrafter"/>
</dbReference>
<evidence type="ECO:0000313" key="4">
    <source>
        <dbReference type="EMBL" id="KAK1892249.1"/>
    </source>
</evidence>
<reference evidence="4" key="1">
    <citation type="submission" date="2023-04" db="EMBL/GenBank/DDBJ databases">
        <title>Chromosome-level genome of Chaenocephalus aceratus.</title>
        <authorList>
            <person name="Park H."/>
        </authorList>
    </citation>
    <scope>NUCLEOTIDE SEQUENCE</scope>
    <source>
        <strain evidence="4">DE</strain>
        <tissue evidence="4">Muscle</tissue>
    </source>
</reference>
<feature type="region of interest" description="Disordered" evidence="2">
    <location>
        <begin position="698"/>
        <end position="731"/>
    </location>
</feature>
<protein>
    <submittedName>
        <fullName evidence="4">Arrestin domain containing protein 3</fullName>
    </submittedName>
</protein>
<dbReference type="Pfam" id="PF00339">
    <property type="entry name" value="Arrestin_N"/>
    <property type="match status" value="2"/>
</dbReference>
<comment type="similarity">
    <text evidence="1">Belongs to the arrestin family.</text>
</comment>
<dbReference type="SUPFAM" id="SSF81296">
    <property type="entry name" value="E set domains"/>
    <property type="match status" value="4"/>
</dbReference>
<proteinExistence type="inferred from homology"/>
<dbReference type="InterPro" id="IPR050357">
    <property type="entry name" value="Arrestin_domain-protein"/>
</dbReference>
<evidence type="ECO:0000313" key="5">
    <source>
        <dbReference type="Proteomes" id="UP001228049"/>
    </source>
</evidence>
<dbReference type="InterPro" id="IPR011021">
    <property type="entry name" value="Arrestin-like_N"/>
</dbReference>
<dbReference type="GO" id="GO:0005886">
    <property type="term" value="C:plasma membrane"/>
    <property type="evidence" value="ECO:0007669"/>
    <property type="project" value="TreeGrafter"/>
</dbReference>
<dbReference type="AlphaFoldDB" id="A0AAD9F836"/>
<comment type="caution">
    <text evidence="4">The sequence shown here is derived from an EMBL/GenBank/DDBJ whole genome shotgun (WGS) entry which is preliminary data.</text>
</comment>
<dbReference type="InterPro" id="IPR011022">
    <property type="entry name" value="Arrestin_C-like"/>
</dbReference>
<evidence type="ECO:0000259" key="3">
    <source>
        <dbReference type="SMART" id="SM01017"/>
    </source>
</evidence>
<name>A0AAD9F836_DISEL</name>
<evidence type="ECO:0000256" key="2">
    <source>
        <dbReference type="SAM" id="MobiDB-lite"/>
    </source>
</evidence>
<organism evidence="4 5">
    <name type="scientific">Dissostichus eleginoides</name>
    <name type="common">Patagonian toothfish</name>
    <name type="synonym">Dissostichus amissus</name>
    <dbReference type="NCBI Taxonomy" id="100907"/>
    <lineage>
        <taxon>Eukaryota</taxon>
        <taxon>Metazoa</taxon>
        <taxon>Chordata</taxon>
        <taxon>Craniata</taxon>
        <taxon>Vertebrata</taxon>
        <taxon>Euteleostomi</taxon>
        <taxon>Actinopterygii</taxon>
        <taxon>Neopterygii</taxon>
        <taxon>Teleostei</taxon>
        <taxon>Neoteleostei</taxon>
        <taxon>Acanthomorphata</taxon>
        <taxon>Eupercaria</taxon>
        <taxon>Perciformes</taxon>
        <taxon>Notothenioidei</taxon>
        <taxon>Nototheniidae</taxon>
        <taxon>Dissostichus</taxon>
    </lineage>
</organism>
<dbReference type="InterPro" id="IPR014756">
    <property type="entry name" value="Ig_E-set"/>
</dbReference>
<dbReference type="InterPro" id="IPR014752">
    <property type="entry name" value="Arrestin-like_C"/>
</dbReference>
<dbReference type="Gene3D" id="2.60.40.640">
    <property type="match status" value="4"/>
</dbReference>